<protein>
    <submittedName>
        <fullName evidence="1">Uncharacterized protein</fullName>
    </submittedName>
</protein>
<dbReference type="InParanoid" id="D6U4R2"/>
<comment type="caution">
    <text evidence="1">The sequence shown here is derived from an EMBL/GenBank/DDBJ whole genome shotgun (WGS) entry which is preliminary data.</text>
</comment>
<dbReference type="RefSeq" id="WP_007918893.1">
    <property type="nucleotide sequence ID" value="NZ_ADVG01000004.1"/>
</dbReference>
<gene>
    <name evidence="1" type="ORF">Krac_2218</name>
</gene>
<evidence type="ECO:0000313" key="1">
    <source>
        <dbReference type="EMBL" id="EFH81492.1"/>
    </source>
</evidence>
<organism evidence="1 2">
    <name type="scientific">Ktedonobacter racemifer DSM 44963</name>
    <dbReference type="NCBI Taxonomy" id="485913"/>
    <lineage>
        <taxon>Bacteria</taxon>
        <taxon>Bacillati</taxon>
        <taxon>Chloroflexota</taxon>
        <taxon>Ktedonobacteria</taxon>
        <taxon>Ktedonobacterales</taxon>
        <taxon>Ktedonobacteraceae</taxon>
        <taxon>Ktedonobacter</taxon>
    </lineage>
</organism>
<reference evidence="1 2" key="1">
    <citation type="journal article" date="2011" name="Stand. Genomic Sci.">
        <title>Non-contiguous finished genome sequence and contextual data of the filamentous soil bacterium Ktedonobacter racemifer type strain (SOSP1-21).</title>
        <authorList>
            <person name="Chang Y.J."/>
            <person name="Land M."/>
            <person name="Hauser L."/>
            <person name="Chertkov O."/>
            <person name="Del Rio T.G."/>
            <person name="Nolan M."/>
            <person name="Copeland A."/>
            <person name="Tice H."/>
            <person name="Cheng J.F."/>
            <person name="Lucas S."/>
            <person name="Han C."/>
            <person name="Goodwin L."/>
            <person name="Pitluck S."/>
            <person name="Ivanova N."/>
            <person name="Ovchinikova G."/>
            <person name="Pati A."/>
            <person name="Chen A."/>
            <person name="Palaniappan K."/>
            <person name="Mavromatis K."/>
            <person name="Liolios K."/>
            <person name="Brettin T."/>
            <person name="Fiebig A."/>
            <person name="Rohde M."/>
            <person name="Abt B."/>
            <person name="Goker M."/>
            <person name="Detter J.C."/>
            <person name="Woyke T."/>
            <person name="Bristow J."/>
            <person name="Eisen J.A."/>
            <person name="Markowitz V."/>
            <person name="Hugenholtz P."/>
            <person name="Kyrpides N.C."/>
            <person name="Klenk H.P."/>
            <person name="Lapidus A."/>
        </authorList>
    </citation>
    <scope>NUCLEOTIDE SEQUENCE [LARGE SCALE GENOMIC DNA]</scope>
    <source>
        <strain evidence="2">DSM 44963</strain>
    </source>
</reference>
<dbReference type="EMBL" id="ADVG01000004">
    <property type="protein sequence ID" value="EFH81492.1"/>
    <property type="molecule type" value="Genomic_DNA"/>
</dbReference>
<name>D6U4R2_KTERA</name>
<dbReference type="Proteomes" id="UP000004508">
    <property type="component" value="Unassembled WGS sequence"/>
</dbReference>
<keyword evidence="2" id="KW-1185">Reference proteome</keyword>
<sequence length="83" mass="10065">MPRKRDEQQPALFSTYRYDWKSIHQLKLKDILVIADEENRVNTIKHDEADMSWLVTYTNLRTNDRGEQLYFTHDFVYVRKADS</sequence>
<dbReference type="AlphaFoldDB" id="D6U4R2"/>
<proteinExistence type="predicted"/>
<evidence type="ECO:0000313" key="2">
    <source>
        <dbReference type="Proteomes" id="UP000004508"/>
    </source>
</evidence>
<accession>D6U4R2</accession>